<evidence type="ECO:0000313" key="2">
    <source>
        <dbReference type="EMBL" id="MBC5852869.1"/>
    </source>
</evidence>
<reference evidence="2" key="1">
    <citation type="submission" date="2020-08" db="EMBL/GenBank/DDBJ databases">
        <title>Genome Sequencing and Pan-Genome Analysis of Migratory bird Vibrio Strains, Inner Mongolia.</title>
        <authorList>
            <person name="Zheng L."/>
        </authorList>
    </citation>
    <scope>NUCLEOTIDE SEQUENCE</scope>
    <source>
        <strain evidence="2">M13F</strain>
    </source>
</reference>
<comment type="caution">
    <text evidence="2">The sequence shown here is derived from an EMBL/GenBank/DDBJ whole genome shotgun (WGS) entry which is preliminary data.</text>
</comment>
<proteinExistence type="predicted"/>
<gene>
    <name evidence="2" type="ORF">H8Q88_18385</name>
</gene>
<accession>A0A9X0RAK4</accession>
<dbReference type="EMBL" id="JACRUP010000020">
    <property type="protein sequence ID" value="MBC5852869.1"/>
    <property type="molecule type" value="Genomic_DNA"/>
</dbReference>
<dbReference type="Proteomes" id="UP000615796">
    <property type="component" value="Unassembled WGS sequence"/>
</dbReference>
<keyword evidence="3" id="KW-1185">Reference proteome</keyword>
<evidence type="ECO:0000256" key="1">
    <source>
        <dbReference type="SAM" id="Phobius"/>
    </source>
</evidence>
<keyword evidence="1" id="KW-0472">Membrane</keyword>
<name>A0A9X0RAK4_VIBME</name>
<feature type="transmembrane region" description="Helical" evidence="1">
    <location>
        <begin position="17"/>
        <end position="37"/>
    </location>
</feature>
<keyword evidence="1" id="KW-1133">Transmembrane helix</keyword>
<organism evidence="2 3">
    <name type="scientific">Vibrio metschnikovii</name>
    <dbReference type="NCBI Taxonomy" id="28172"/>
    <lineage>
        <taxon>Bacteria</taxon>
        <taxon>Pseudomonadati</taxon>
        <taxon>Pseudomonadota</taxon>
        <taxon>Gammaproteobacteria</taxon>
        <taxon>Vibrionales</taxon>
        <taxon>Vibrionaceae</taxon>
        <taxon>Vibrio</taxon>
    </lineage>
</organism>
<keyword evidence="1" id="KW-0812">Transmembrane</keyword>
<sequence length="86" mass="9723">MAFFIVFSLKQNKIRGILSSLQTIAMGYGSNFFWFLIINKLKRFGIATDEAGIRKEKLRKIDTGSGTAPCPDLDSCLSSMLTWNLW</sequence>
<evidence type="ECO:0000313" key="3">
    <source>
        <dbReference type="Proteomes" id="UP000615796"/>
    </source>
</evidence>
<protein>
    <submittedName>
        <fullName evidence="2">Uncharacterized protein</fullName>
    </submittedName>
</protein>
<dbReference type="AlphaFoldDB" id="A0A9X0RAK4"/>